<organism evidence="2 3">
    <name type="scientific">Parazoarcus communis</name>
    <dbReference type="NCBI Taxonomy" id="41977"/>
    <lineage>
        <taxon>Bacteria</taxon>
        <taxon>Pseudomonadati</taxon>
        <taxon>Pseudomonadota</taxon>
        <taxon>Betaproteobacteria</taxon>
        <taxon>Rhodocyclales</taxon>
        <taxon>Zoogloeaceae</taxon>
        <taxon>Parazoarcus</taxon>
    </lineage>
</organism>
<dbReference type="EMBL" id="CP022187">
    <property type="protein sequence ID" value="AWI75289.1"/>
    <property type="molecule type" value="Genomic_DNA"/>
</dbReference>
<feature type="chain" id="PRO_5015929532" evidence="1">
    <location>
        <begin position="26"/>
        <end position="360"/>
    </location>
</feature>
<accession>A0A2U8GNP9</accession>
<feature type="signal peptide" evidence="1">
    <location>
        <begin position="1"/>
        <end position="25"/>
    </location>
</feature>
<sequence length="360" mass="37608">MNGRTSALITTVATLTALCANLAQALGEEEELSSVMAGDGVTSIMDVTSVATRQGFHPANCSRHEVPPAELLALADWPLDDTPTCTQGRAVARAAPVVEATIRPVRAMAEVVEASILTPREVLDRYGDTPLPLAAATPEQGKLNARSGLARGDEAGRIAAVPAPTAAGLAPPPPVSAPVAVASVVEDRTAGELPVAIPPLMKAEKADRTIHRPSPETLVLRRAIRLAEAPAVDENRLDKLRGGFETPSGLRVSFGIERAVYVNGVLSSVTSVNLADLGNMTGRGLPEGSTLAVIQNGPNNAFIASGLNNNALATVIQNSLDNQNIRAVTTINASVNSVEMLRSAQMNSSMRDMMVQSLLR</sequence>
<evidence type="ECO:0000313" key="2">
    <source>
        <dbReference type="EMBL" id="AWI75289.1"/>
    </source>
</evidence>
<name>A0A2U8GNP9_9RHOO</name>
<evidence type="ECO:0000256" key="1">
    <source>
        <dbReference type="SAM" id="SignalP"/>
    </source>
</evidence>
<keyword evidence="1" id="KW-0732">Signal</keyword>
<proteinExistence type="predicted"/>
<protein>
    <submittedName>
        <fullName evidence="2">Uncharacterized protein</fullName>
    </submittedName>
</protein>
<keyword evidence="3" id="KW-1185">Reference proteome</keyword>
<gene>
    <name evidence="2" type="ORF">CEW83_08730</name>
</gene>
<dbReference type="KEGG" id="acom:CEW83_08730"/>
<dbReference type="AlphaFoldDB" id="A0A2U8GNP9"/>
<dbReference type="Proteomes" id="UP000244930">
    <property type="component" value="Chromosome"/>
</dbReference>
<reference evidence="2 3" key="1">
    <citation type="submission" date="2017-06" db="EMBL/GenBank/DDBJ databases">
        <title>Azoarcus.</title>
        <authorList>
            <person name="Woo J.-H."/>
            <person name="Kim H.-S."/>
        </authorList>
    </citation>
    <scope>NUCLEOTIDE SEQUENCE [LARGE SCALE GENOMIC DNA]</scope>
    <source>
        <strain evidence="2 3">TSPY31</strain>
    </source>
</reference>
<evidence type="ECO:0000313" key="3">
    <source>
        <dbReference type="Proteomes" id="UP000244930"/>
    </source>
</evidence>